<dbReference type="Pfam" id="PF00589">
    <property type="entry name" value="Phage_integrase"/>
    <property type="match status" value="1"/>
</dbReference>
<dbReference type="AlphaFoldDB" id="A0A5K1JB48"/>
<evidence type="ECO:0000259" key="5">
    <source>
        <dbReference type="PROSITE" id="PS51898"/>
    </source>
</evidence>
<dbReference type="InterPro" id="IPR010998">
    <property type="entry name" value="Integrase_recombinase_N"/>
</dbReference>
<evidence type="ECO:0000256" key="2">
    <source>
        <dbReference type="ARBA" id="ARBA00023125"/>
    </source>
</evidence>
<comment type="similarity">
    <text evidence="1">Belongs to the 'phage' integrase family.</text>
</comment>
<evidence type="ECO:0000313" key="7">
    <source>
        <dbReference type="EMBL" id="VWM01118.1"/>
    </source>
</evidence>
<evidence type="ECO:0000256" key="4">
    <source>
        <dbReference type="PROSITE-ProRule" id="PRU01248"/>
    </source>
</evidence>
<keyword evidence="2 4" id="KW-0238">DNA-binding</keyword>
<name>A0A5K1JB48_9ACTN</name>
<accession>A0A5K1JB48</accession>
<dbReference type="InterPro" id="IPR011010">
    <property type="entry name" value="DNA_brk_join_enz"/>
</dbReference>
<dbReference type="PANTHER" id="PTHR30349:SF64">
    <property type="entry name" value="PROPHAGE INTEGRASE INTD-RELATED"/>
    <property type="match status" value="1"/>
</dbReference>
<dbReference type="Proteomes" id="UP000330807">
    <property type="component" value="Unassembled WGS sequence"/>
</dbReference>
<dbReference type="EMBL" id="CABWIH010000047">
    <property type="protein sequence ID" value="VWM01118.1"/>
    <property type="molecule type" value="Genomic_DNA"/>
</dbReference>
<dbReference type="InterPro" id="IPR013762">
    <property type="entry name" value="Integrase-like_cat_sf"/>
</dbReference>
<proteinExistence type="inferred from homology"/>
<evidence type="ECO:0000259" key="6">
    <source>
        <dbReference type="PROSITE" id="PS51900"/>
    </source>
</evidence>
<dbReference type="GO" id="GO:0006310">
    <property type="term" value="P:DNA recombination"/>
    <property type="evidence" value="ECO:0007669"/>
    <property type="project" value="UniProtKB-KW"/>
</dbReference>
<evidence type="ECO:0000256" key="1">
    <source>
        <dbReference type="ARBA" id="ARBA00008857"/>
    </source>
</evidence>
<evidence type="ECO:0000313" key="8">
    <source>
        <dbReference type="Proteomes" id="UP000330807"/>
    </source>
</evidence>
<keyword evidence="3" id="KW-0233">DNA recombination</keyword>
<sequence>MKSKRYYTSSCLLPYRNGGWRGRLKFKKQDGTYGQVSKVMAAKSKRAAQAELREWREEMEDLAQKKLKLGSMAHKTVKDLLDGYIDMLSASGSIESSTVYDYRGAARLVERRIGGIEFDSLDVTAAQNWINWAVEEGYKPSTIRKSVTLLKAAYRDAVGRLRVIDYSPVDCVRVPKARHREPNALDERERGRLLTFLSIARDCPENVGIHLALLTGMRRGELLALRWRNVDFNQKMLHVKASIGFGENGHYEKEPKNGGSRRSIPMPDEVVGILTRRLTTARAECFKAGVPFEQSMFVLGGPDGEFMAPERLSRHWAVTVRQLGLVGSEGEPPKFHDLRHTFATAAILAGTDIKSVSSLLGHANAAMTLNIYTGVNAQAKRTAMDAVAATMTAAPPVAEILELRAAGE</sequence>
<dbReference type="SUPFAM" id="SSF56349">
    <property type="entry name" value="DNA breaking-rejoining enzymes"/>
    <property type="match status" value="1"/>
</dbReference>
<reference evidence="7 8" key="1">
    <citation type="submission" date="2019-10" db="EMBL/GenBank/DDBJ databases">
        <authorList>
            <person name="Wolf R A."/>
        </authorList>
    </citation>
    <scope>NUCLEOTIDE SEQUENCE [LARGE SCALE GENOMIC DNA]</scope>
    <source>
        <strain evidence="7">Collinsella_aerofaciens_AK_138A</strain>
    </source>
</reference>
<dbReference type="PROSITE" id="PS51898">
    <property type="entry name" value="TYR_RECOMBINASE"/>
    <property type="match status" value="1"/>
</dbReference>
<dbReference type="Gene3D" id="1.10.443.10">
    <property type="entry name" value="Intergrase catalytic core"/>
    <property type="match status" value="1"/>
</dbReference>
<dbReference type="Gene3D" id="1.10.150.130">
    <property type="match status" value="1"/>
</dbReference>
<protein>
    <submittedName>
        <fullName evidence="7">Transposase from transposon Tn916</fullName>
    </submittedName>
</protein>
<organism evidence="7 8">
    <name type="scientific">Collinsella aerofaciens</name>
    <dbReference type="NCBI Taxonomy" id="74426"/>
    <lineage>
        <taxon>Bacteria</taxon>
        <taxon>Bacillati</taxon>
        <taxon>Actinomycetota</taxon>
        <taxon>Coriobacteriia</taxon>
        <taxon>Coriobacteriales</taxon>
        <taxon>Coriobacteriaceae</taxon>
        <taxon>Collinsella</taxon>
    </lineage>
</organism>
<dbReference type="GO" id="GO:0015074">
    <property type="term" value="P:DNA integration"/>
    <property type="evidence" value="ECO:0007669"/>
    <property type="project" value="InterPro"/>
</dbReference>
<feature type="domain" description="Core-binding (CB)" evidence="6">
    <location>
        <begin position="75"/>
        <end position="158"/>
    </location>
</feature>
<dbReference type="RefSeq" id="WP_156064024.1">
    <property type="nucleotide sequence ID" value="NZ_CABWIH010000047.1"/>
</dbReference>
<feature type="domain" description="Tyr recombinase" evidence="5">
    <location>
        <begin position="180"/>
        <end position="385"/>
    </location>
</feature>
<dbReference type="InterPro" id="IPR050090">
    <property type="entry name" value="Tyrosine_recombinase_XerCD"/>
</dbReference>
<dbReference type="InterPro" id="IPR044068">
    <property type="entry name" value="CB"/>
</dbReference>
<dbReference type="CDD" id="cd01189">
    <property type="entry name" value="INT_ICEBs1_C_like"/>
    <property type="match status" value="1"/>
</dbReference>
<dbReference type="GO" id="GO:0003677">
    <property type="term" value="F:DNA binding"/>
    <property type="evidence" value="ECO:0007669"/>
    <property type="project" value="UniProtKB-UniRule"/>
</dbReference>
<gene>
    <name evidence="7" type="primary">Int-Tn_1</name>
    <name evidence="7" type="ORF">LMKDKBCB_00491</name>
</gene>
<dbReference type="PANTHER" id="PTHR30349">
    <property type="entry name" value="PHAGE INTEGRASE-RELATED"/>
    <property type="match status" value="1"/>
</dbReference>
<evidence type="ECO:0000256" key="3">
    <source>
        <dbReference type="ARBA" id="ARBA00023172"/>
    </source>
</evidence>
<dbReference type="PROSITE" id="PS51900">
    <property type="entry name" value="CB"/>
    <property type="match status" value="1"/>
</dbReference>
<dbReference type="InterPro" id="IPR002104">
    <property type="entry name" value="Integrase_catalytic"/>
</dbReference>